<evidence type="ECO:0000313" key="1">
    <source>
        <dbReference type="EMBL" id="GFB22699.1"/>
    </source>
</evidence>
<organism evidence="1">
    <name type="scientific">Tanacetum cinerariifolium</name>
    <name type="common">Dalmatian daisy</name>
    <name type="synonym">Chrysanthemum cinerariifolium</name>
    <dbReference type="NCBI Taxonomy" id="118510"/>
    <lineage>
        <taxon>Eukaryota</taxon>
        <taxon>Viridiplantae</taxon>
        <taxon>Streptophyta</taxon>
        <taxon>Embryophyta</taxon>
        <taxon>Tracheophyta</taxon>
        <taxon>Spermatophyta</taxon>
        <taxon>Magnoliopsida</taxon>
        <taxon>eudicotyledons</taxon>
        <taxon>Gunneridae</taxon>
        <taxon>Pentapetalae</taxon>
        <taxon>asterids</taxon>
        <taxon>campanulids</taxon>
        <taxon>Asterales</taxon>
        <taxon>Asteraceae</taxon>
        <taxon>Asteroideae</taxon>
        <taxon>Anthemideae</taxon>
        <taxon>Anthemidinae</taxon>
        <taxon>Tanacetum</taxon>
    </lineage>
</organism>
<name>A0A699L287_TANCI</name>
<dbReference type="AlphaFoldDB" id="A0A699L287"/>
<protein>
    <submittedName>
        <fullName evidence="1">Uncharacterized protein</fullName>
    </submittedName>
</protein>
<comment type="caution">
    <text evidence="1">The sequence shown here is derived from an EMBL/GenBank/DDBJ whole genome shotgun (WGS) entry which is preliminary data.</text>
</comment>
<reference evidence="1" key="1">
    <citation type="journal article" date="2019" name="Sci. Rep.">
        <title>Draft genome of Tanacetum cinerariifolium, the natural source of mosquito coil.</title>
        <authorList>
            <person name="Yamashiro T."/>
            <person name="Shiraishi A."/>
            <person name="Satake H."/>
            <person name="Nakayama K."/>
        </authorList>
    </citation>
    <scope>NUCLEOTIDE SEQUENCE</scope>
</reference>
<gene>
    <name evidence="1" type="ORF">Tci_694670</name>
</gene>
<dbReference type="EMBL" id="BKCJ010580005">
    <property type="protein sequence ID" value="GFB22699.1"/>
    <property type="molecule type" value="Genomic_DNA"/>
</dbReference>
<proteinExistence type="predicted"/>
<accession>A0A699L287</accession>
<sequence>MEFQSQEDIFTKDEKIIEDQTERLDLEHKILWVQLVGKSAIISLEFFEASIAPHLMVGTSQIIVTLTSGYGII</sequence>